<gene>
    <name evidence="2" type="ORF">PR001_g29239</name>
</gene>
<sequence>MQPPSGRSSRARSHRRVSSYPTRGNAAHQDPPEDEETPHTVFAAEQAASGGFAQELRTKFIKWFEGALLLASPQTCPSLLELVMKLGKQCSSASQSEAITVLQAAVGARRSEEQAVQERVAAGVVAPDVPVAGGAGHNEGQAVPERVAARGTTPVLQAAAGAALMVELIDQASQRRASAADANQLASAPAMTPVSS</sequence>
<reference evidence="2 3" key="1">
    <citation type="submission" date="2018-09" db="EMBL/GenBank/DDBJ databases">
        <title>Genomic investigation of the strawberry pathogen Phytophthora fragariae indicates pathogenicity is determined by transcriptional variation in three key races.</title>
        <authorList>
            <person name="Adams T.M."/>
            <person name="Armitage A.D."/>
            <person name="Sobczyk M.K."/>
            <person name="Bates H.J."/>
            <person name="Dunwell J.M."/>
            <person name="Nellist C.F."/>
            <person name="Harrison R.J."/>
        </authorList>
    </citation>
    <scope>NUCLEOTIDE SEQUENCE [LARGE SCALE GENOMIC DNA]</scope>
    <source>
        <strain evidence="2 3">SCRP249</strain>
    </source>
</reference>
<protein>
    <submittedName>
        <fullName evidence="2">Uncharacterized protein</fullName>
    </submittedName>
</protein>
<dbReference type="AlphaFoldDB" id="A0A6A3H2U5"/>
<comment type="caution">
    <text evidence="2">The sequence shown here is derived from an EMBL/GenBank/DDBJ whole genome shotgun (WGS) entry which is preliminary data.</text>
</comment>
<evidence type="ECO:0000313" key="2">
    <source>
        <dbReference type="EMBL" id="KAE8963879.1"/>
    </source>
</evidence>
<evidence type="ECO:0000256" key="1">
    <source>
        <dbReference type="SAM" id="MobiDB-lite"/>
    </source>
</evidence>
<name>A0A6A3H2U5_9STRA</name>
<evidence type="ECO:0000313" key="3">
    <source>
        <dbReference type="Proteomes" id="UP000429607"/>
    </source>
</evidence>
<proteinExistence type="predicted"/>
<dbReference type="Proteomes" id="UP000429607">
    <property type="component" value="Unassembled WGS sequence"/>
</dbReference>
<accession>A0A6A3H2U5</accession>
<organism evidence="2 3">
    <name type="scientific">Phytophthora rubi</name>
    <dbReference type="NCBI Taxonomy" id="129364"/>
    <lineage>
        <taxon>Eukaryota</taxon>
        <taxon>Sar</taxon>
        <taxon>Stramenopiles</taxon>
        <taxon>Oomycota</taxon>
        <taxon>Peronosporomycetes</taxon>
        <taxon>Peronosporales</taxon>
        <taxon>Peronosporaceae</taxon>
        <taxon>Phytophthora</taxon>
    </lineage>
</organism>
<feature type="region of interest" description="Disordered" evidence="1">
    <location>
        <begin position="1"/>
        <end position="40"/>
    </location>
</feature>
<dbReference type="EMBL" id="QXFV01005717">
    <property type="protein sequence ID" value="KAE8963879.1"/>
    <property type="molecule type" value="Genomic_DNA"/>
</dbReference>